<evidence type="ECO:0000313" key="5">
    <source>
        <dbReference type="Proteomes" id="UP001291926"/>
    </source>
</evidence>
<sequence>MANFALIQDPETPNLTASTSKNVIINGSHNFEIQGFSTTKGMGVGNSLSSDTFFVGGHCWKVHFYPDGDRIDESGQVHVSCFLALVSDSKNVRGYKAFYKRTELEASEFVKDDCLTIQCTVGVVKTFMDSFKMFAQLPDLGEFYGQLLDSKEGSDVSFKVEGEIFYVHKLILSTRSPVFKAQFFGPLKEKKTRCIKIEEMHAPVFKALLHFIYCDAIPDVGEVLAGLDAKWVATTMTQHLLAAAD</sequence>
<dbReference type="SUPFAM" id="SSF49599">
    <property type="entry name" value="TRAF domain-like"/>
    <property type="match status" value="1"/>
</dbReference>
<dbReference type="EMBL" id="JAYDYQ010001087">
    <property type="protein sequence ID" value="KAK4491300.1"/>
    <property type="molecule type" value="Genomic_DNA"/>
</dbReference>
<gene>
    <name evidence="4" type="ORF">RD792_002036</name>
</gene>
<dbReference type="Pfam" id="PF00651">
    <property type="entry name" value="BTB"/>
    <property type="match status" value="1"/>
</dbReference>
<dbReference type="SUPFAM" id="SSF54695">
    <property type="entry name" value="POZ domain"/>
    <property type="match status" value="1"/>
</dbReference>
<keyword evidence="5" id="KW-1185">Reference proteome</keyword>
<dbReference type="InterPro" id="IPR008974">
    <property type="entry name" value="TRAF-like"/>
</dbReference>
<dbReference type="PANTHER" id="PTHR26379:SF187">
    <property type="entry name" value="OS07G0655300 PROTEIN"/>
    <property type="match status" value="1"/>
</dbReference>
<evidence type="ECO:0000259" key="3">
    <source>
        <dbReference type="PROSITE" id="PS50144"/>
    </source>
</evidence>
<dbReference type="PROSITE" id="PS50097">
    <property type="entry name" value="BTB"/>
    <property type="match status" value="1"/>
</dbReference>
<dbReference type="InterPro" id="IPR002083">
    <property type="entry name" value="MATH/TRAF_dom"/>
</dbReference>
<evidence type="ECO:0000259" key="2">
    <source>
        <dbReference type="PROSITE" id="PS50097"/>
    </source>
</evidence>
<dbReference type="Gene3D" id="3.30.710.10">
    <property type="entry name" value="Potassium Channel Kv1.1, Chain A"/>
    <property type="match status" value="1"/>
</dbReference>
<reference evidence="4 5" key="1">
    <citation type="journal article" date="2023" name="bioRxiv">
        <title>Genome report: Whole genome sequence and annotation of Penstemon davidsonii.</title>
        <authorList>
            <person name="Ostevik K.L."/>
            <person name="Alabady M."/>
            <person name="Zhang M."/>
            <person name="Rausher M.D."/>
        </authorList>
    </citation>
    <scope>NUCLEOTIDE SEQUENCE [LARGE SCALE GENOMIC DNA]</scope>
    <source>
        <strain evidence="4">DNT005</strain>
        <tissue evidence="4">Whole leaf</tissue>
    </source>
</reference>
<dbReference type="PANTHER" id="PTHR26379">
    <property type="entry name" value="BTB/POZ AND MATH DOMAIN-CONTAINING PROTEIN 1"/>
    <property type="match status" value="1"/>
</dbReference>
<dbReference type="CDD" id="cd00121">
    <property type="entry name" value="MATH"/>
    <property type="match status" value="1"/>
</dbReference>
<evidence type="ECO:0000256" key="1">
    <source>
        <dbReference type="ARBA" id="ARBA00004906"/>
    </source>
</evidence>
<name>A0ABR0DPZ4_9LAMI</name>
<dbReference type="InterPro" id="IPR000210">
    <property type="entry name" value="BTB/POZ_dom"/>
</dbReference>
<dbReference type="Proteomes" id="UP001291926">
    <property type="component" value="Unassembled WGS sequence"/>
</dbReference>
<dbReference type="Pfam" id="PF22486">
    <property type="entry name" value="MATH_2"/>
    <property type="match status" value="1"/>
</dbReference>
<proteinExistence type="predicted"/>
<dbReference type="CDD" id="cd18280">
    <property type="entry name" value="BTB_POZ_BPM_plant"/>
    <property type="match status" value="1"/>
</dbReference>
<dbReference type="PROSITE" id="PS50144">
    <property type="entry name" value="MATH"/>
    <property type="match status" value="1"/>
</dbReference>
<accession>A0ABR0DPZ4</accession>
<organism evidence="4 5">
    <name type="scientific">Penstemon davidsonii</name>
    <dbReference type="NCBI Taxonomy" id="160366"/>
    <lineage>
        <taxon>Eukaryota</taxon>
        <taxon>Viridiplantae</taxon>
        <taxon>Streptophyta</taxon>
        <taxon>Embryophyta</taxon>
        <taxon>Tracheophyta</taxon>
        <taxon>Spermatophyta</taxon>
        <taxon>Magnoliopsida</taxon>
        <taxon>eudicotyledons</taxon>
        <taxon>Gunneridae</taxon>
        <taxon>Pentapetalae</taxon>
        <taxon>asterids</taxon>
        <taxon>lamiids</taxon>
        <taxon>Lamiales</taxon>
        <taxon>Plantaginaceae</taxon>
        <taxon>Cheloneae</taxon>
        <taxon>Penstemon</taxon>
    </lineage>
</organism>
<dbReference type="InterPro" id="IPR045005">
    <property type="entry name" value="BPM1-6"/>
</dbReference>
<comment type="caution">
    <text evidence="4">The sequence shown here is derived from an EMBL/GenBank/DDBJ whole genome shotgun (WGS) entry which is preliminary data.</text>
</comment>
<evidence type="ECO:0000313" key="4">
    <source>
        <dbReference type="EMBL" id="KAK4491300.1"/>
    </source>
</evidence>
<comment type="pathway">
    <text evidence="1">Protein modification; protein ubiquitination.</text>
</comment>
<dbReference type="SMART" id="SM00225">
    <property type="entry name" value="BTB"/>
    <property type="match status" value="1"/>
</dbReference>
<dbReference type="Gene3D" id="2.60.210.10">
    <property type="entry name" value="Apoptosis, Tumor Necrosis Factor Receptor Associated Protein 2, Chain A"/>
    <property type="match status" value="2"/>
</dbReference>
<feature type="domain" description="BTB" evidence="2">
    <location>
        <begin position="154"/>
        <end position="217"/>
    </location>
</feature>
<protein>
    <submittedName>
        <fullName evidence="4">Uncharacterized protein</fullName>
    </submittedName>
</protein>
<feature type="domain" description="MATH" evidence="3">
    <location>
        <begin position="26"/>
        <end position="83"/>
    </location>
</feature>
<dbReference type="InterPro" id="IPR011333">
    <property type="entry name" value="SKP1/BTB/POZ_sf"/>
</dbReference>